<protein>
    <submittedName>
        <fullName evidence="1">Uncharacterized protein</fullName>
    </submittedName>
</protein>
<dbReference type="AlphaFoldDB" id="S4PKG1"/>
<name>S4PKG1_9NEOP</name>
<reference evidence="1" key="1">
    <citation type="journal article" date="2013" name="BMC Genomics">
        <title>Unscrambling butterfly oogenesis.</title>
        <authorList>
            <person name="Carter J.M."/>
            <person name="Baker S.C."/>
            <person name="Pink R."/>
            <person name="Carter D.R."/>
            <person name="Collins A."/>
            <person name="Tomlin J."/>
            <person name="Gibbs M."/>
            <person name="Breuker C.J."/>
        </authorList>
    </citation>
    <scope>NUCLEOTIDE SEQUENCE</scope>
    <source>
        <tissue evidence="1">Ovary</tissue>
    </source>
</reference>
<organism evidence="1">
    <name type="scientific">Pararge aegeria</name>
    <name type="common">speckled wood butterfly</name>
    <dbReference type="NCBI Taxonomy" id="116150"/>
    <lineage>
        <taxon>Eukaryota</taxon>
        <taxon>Metazoa</taxon>
        <taxon>Ecdysozoa</taxon>
        <taxon>Arthropoda</taxon>
        <taxon>Hexapoda</taxon>
        <taxon>Insecta</taxon>
        <taxon>Pterygota</taxon>
        <taxon>Neoptera</taxon>
        <taxon>Endopterygota</taxon>
        <taxon>Lepidoptera</taxon>
        <taxon>Glossata</taxon>
        <taxon>Ditrysia</taxon>
        <taxon>Papilionoidea</taxon>
        <taxon>Nymphalidae</taxon>
        <taxon>Satyrinae</taxon>
        <taxon>Satyrini</taxon>
        <taxon>Parargina</taxon>
        <taxon>Pararge</taxon>
    </lineage>
</organism>
<evidence type="ECO:0000313" key="1">
    <source>
        <dbReference type="EMBL" id="JAA88045.1"/>
    </source>
</evidence>
<reference evidence="1" key="2">
    <citation type="submission" date="2013-05" db="EMBL/GenBank/DDBJ databases">
        <authorList>
            <person name="Carter J.-M."/>
            <person name="Baker S.C."/>
            <person name="Pink R."/>
            <person name="Carter D.R.F."/>
            <person name="Collins A."/>
            <person name="Tomlin J."/>
            <person name="Gibbs M."/>
            <person name="Breuker C.J."/>
        </authorList>
    </citation>
    <scope>NUCLEOTIDE SEQUENCE</scope>
    <source>
        <tissue evidence="1">Ovary</tissue>
    </source>
</reference>
<proteinExistence type="predicted"/>
<accession>S4PKG1</accession>
<sequence length="81" mass="9496">MNYSNSIPQTINSFFLISGRLCKKALTRHRCTHTTAVTVECPLKYKHNDLYQFYHLINHIFITTLVVYSSRKNICLAIYNI</sequence>
<dbReference type="EMBL" id="GAIX01004515">
    <property type="protein sequence ID" value="JAA88045.1"/>
    <property type="molecule type" value="Transcribed_RNA"/>
</dbReference>